<dbReference type="Proteomes" id="UP000247498">
    <property type="component" value="Unassembled WGS sequence"/>
</dbReference>
<dbReference type="PROSITE" id="PS00584">
    <property type="entry name" value="PFKB_KINASES_2"/>
    <property type="match status" value="1"/>
</dbReference>
<evidence type="ECO:0000256" key="2">
    <source>
        <dbReference type="ARBA" id="ARBA00022723"/>
    </source>
</evidence>
<dbReference type="SUPFAM" id="SSF53613">
    <property type="entry name" value="Ribokinase-like"/>
    <property type="match status" value="1"/>
</dbReference>
<proteinExistence type="predicted"/>
<dbReference type="FunCoup" id="A0A2V0P0J8">
    <property type="interactions" value="24"/>
</dbReference>
<dbReference type="InterPro" id="IPR002173">
    <property type="entry name" value="Carboh/pur_kinase_PfkB_CS"/>
</dbReference>
<dbReference type="GO" id="GO:0016798">
    <property type="term" value="F:hydrolase activity, acting on glycosyl bonds"/>
    <property type="evidence" value="ECO:0007669"/>
    <property type="project" value="TreeGrafter"/>
</dbReference>
<protein>
    <recommendedName>
        <fullName evidence="5">Carbohydrate kinase PfkB domain-containing protein</fullName>
    </recommendedName>
</protein>
<evidence type="ECO:0000256" key="3">
    <source>
        <dbReference type="ARBA" id="ARBA00022777"/>
    </source>
</evidence>
<dbReference type="PANTHER" id="PTHR42909:SF1">
    <property type="entry name" value="CARBOHYDRATE KINASE PFKB DOMAIN-CONTAINING PROTEIN"/>
    <property type="match status" value="1"/>
</dbReference>
<reference evidence="6 7" key="1">
    <citation type="journal article" date="2018" name="Sci. Rep.">
        <title>Raphidocelis subcapitata (=Pseudokirchneriella subcapitata) provides an insight into genome evolution and environmental adaptations in the Sphaeropleales.</title>
        <authorList>
            <person name="Suzuki S."/>
            <person name="Yamaguchi H."/>
            <person name="Nakajima N."/>
            <person name="Kawachi M."/>
        </authorList>
    </citation>
    <scope>NUCLEOTIDE SEQUENCE [LARGE SCALE GENOMIC DNA]</scope>
    <source>
        <strain evidence="6 7">NIES-35</strain>
    </source>
</reference>
<dbReference type="GO" id="GO:0005737">
    <property type="term" value="C:cytoplasm"/>
    <property type="evidence" value="ECO:0007669"/>
    <property type="project" value="TreeGrafter"/>
</dbReference>
<feature type="compositionally biased region" description="Gly residues" evidence="4">
    <location>
        <begin position="266"/>
        <end position="286"/>
    </location>
</feature>
<evidence type="ECO:0000256" key="4">
    <source>
        <dbReference type="SAM" id="MobiDB-lite"/>
    </source>
</evidence>
<dbReference type="OrthoDB" id="198885at2759"/>
<keyword evidence="7" id="KW-1185">Reference proteome</keyword>
<organism evidence="6 7">
    <name type="scientific">Raphidocelis subcapitata</name>
    <dbReference type="NCBI Taxonomy" id="307507"/>
    <lineage>
        <taxon>Eukaryota</taxon>
        <taxon>Viridiplantae</taxon>
        <taxon>Chlorophyta</taxon>
        <taxon>core chlorophytes</taxon>
        <taxon>Chlorophyceae</taxon>
        <taxon>CS clade</taxon>
        <taxon>Sphaeropleales</taxon>
        <taxon>Selenastraceae</taxon>
        <taxon>Raphidocelis</taxon>
    </lineage>
</organism>
<feature type="region of interest" description="Disordered" evidence="4">
    <location>
        <begin position="50"/>
        <end position="87"/>
    </location>
</feature>
<dbReference type="InterPro" id="IPR011611">
    <property type="entry name" value="PfkB_dom"/>
</dbReference>
<dbReference type="Gene3D" id="3.40.1190.20">
    <property type="match status" value="1"/>
</dbReference>
<gene>
    <name evidence="6" type="ORF">Rsub_06434</name>
</gene>
<feature type="region of interest" description="Disordered" evidence="4">
    <location>
        <begin position="258"/>
        <end position="290"/>
    </location>
</feature>
<comment type="caution">
    <text evidence="6">The sequence shown here is derived from an EMBL/GenBank/DDBJ whole genome shotgun (WGS) entry which is preliminary data.</text>
</comment>
<feature type="region of interest" description="Disordered" evidence="4">
    <location>
        <begin position="333"/>
        <end position="353"/>
    </location>
</feature>
<dbReference type="GO" id="GO:0016301">
    <property type="term" value="F:kinase activity"/>
    <property type="evidence" value="ECO:0007669"/>
    <property type="project" value="UniProtKB-KW"/>
</dbReference>
<dbReference type="EMBL" id="BDRX01000040">
    <property type="protein sequence ID" value="GBF93396.1"/>
    <property type="molecule type" value="Genomic_DNA"/>
</dbReference>
<keyword evidence="1" id="KW-0808">Transferase</keyword>
<evidence type="ECO:0000313" key="6">
    <source>
        <dbReference type="EMBL" id="GBF93396.1"/>
    </source>
</evidence>
<dbReference type="STRING" id="307507.A0A2V0P0J8"/>
<accession>A0A2V0P0J8</accession>
<dbReference type="PANTHER" id="PTHR42909">
    <property type="entry name" value="ZGC:136858"/>
    <property type="match status" value="1"/>
</dbReference>
<feature type="compositionally biased region" description="Gly residues" evidence="4">
    <location>
        <begin position="69"/>
        <end position="87"/>
    </location>
</feature>
<dbReference type="InterPro" id="IPR029056">
    <property type="entry name" value="Ribokinase-like"/>
</dbReference>
<name>A0A2V0P0J8_9CHLO</name>
<keyword evidence="2" id="KW-0479">Metal-binding</keyword>
<evidence type="ECO:0000259" key="5">
    <source>
        <dbReference type="Pfam" id="PF00294"/>
    </source>
</evidence>
<dbReference type="GO" id="GO:0004730">
    <property type="term" value="F:pseudouridylate synthase activity"/>
    <property type="evidence" value="ECO:0007669"/>
    <property type="project" value="TreeGrafter"/>
</dbReference>
<sequence length="455" mass="42146">MSLVVIGGAVLDVQAHPAPGCDVRRGGSVPGEVRQVPGGVGRNIAEAASHLWEGGPGRRRSSGAEASTSGGGGGGPAWSGGGAPARGGGGGGGGGGVLLITVLGTDAAGDALAAHCASLGLPASGLARVPGAATPSVSIVFDAAGEVAASVADAAALEAHLTPAALRAHAASVARAAMVVIDGNLSEAAAAEAARMASEAGAAVLFEPISVPKSVRCVPVLASIDYITPNAEELRAIASALQPTGGFGAGFGGGAAASPEARSGSGRVGGVGSSSRSSGGGGGGGPAPDAAARRLSELAPAAAAVLAAGTGCIVLTMGELGAALLTLERGGSGGGGGDGGGGSRVTGGGGGGGGGGAGAGPAVLVARHMPAAPARVVSVSGAGDCLAAGFASALAAGETRERALARGLLAARAAVECAGNVPPRGALRGAAGDEAAVAGALGALRVLRFPLRAAL</sequence>
<feature type="domain" description="Carbohydrate kinase PfkB" evidence="5">
    <location>
        <begin position="368"/>
        <end position="419"/>
    </location>
</feature>
<keyword evidence="3" id="KW-0418">Kinase</keyword>
<dbReference type="AlphaFoldDB" id="A0A2V0P0J8"/>
<dbReference type="InParanoid" id="A0A2V0P0J8"/>
<dbReference type="GO" id="GO:0046872">
    <property type="term" value="F:metal ion binding"/>
    <property type="evidence" value="ECO:0007669"/>
    <property type="project" value="UniProtKB-KW"/>
</dbReference>
<evidence type="ECO:0000313" key="7">
    <source>
        <dbReference type="Proteomes" id="UP000247498"/>
    </source>
</evidence>
<evidence type="ECO:0000256" key="1">
    <source>
        <dbReference type="ARBA" id="ARBA00022679"/>
    </source>
</evidence>
<feature type="domain" description="Carbohydrate kinase PfkB" evidence="5">
    <location>
        <begin position="95"/>
        <end position="241"/>
    </location>
</feature>
<dbReference type="Pfam" id="PF00294">
    <property type="entry name" value="PfkB"/>
    <property type="match status" value="2"/>
</dbReference>